<dbReference type="AlphaFoldDB" id="A0A517LTN9"/>
<dbReference type="Proteomes" id="UP000319557">
    <property type="component" value="Chromosome"/>
</dbReference>
<reference evidence="2 3" key="1">
    <citation type="submission" date="2019-02" db="EMBL/GenBank/DDBJ databases">
        <title>Deep-cultivation of Planctomycetes and their phenomic and genomic characterization uncovers novel biology.</title>
        <authorList>
            <person name="Wiegand S."/>
            <person name="Jogler M."/>
            <person name="Boedeker C."/>
            <person name="Pinto D."/>
            <person name="Vollmers J."/>
            <person name="Rivas-Marin E."/>
            <person name="Kohn T."/>
            <person name="Peeters S.H."/>
            <person name="Heuer A."/>
            <person name="Rast P."/>
            <person name="Oberbeckmann S."/>
            <person name="Bunk B."/>
            <person name="Jeske O."/>
            <person name="Meyerdierks A."/>
            <person name="Storesund J.E."/>
            <person name="Kallscheuer N."/>
            <person name="Luecker S."/>
            <person name="Lage O.M."/>
            <person name="Pohl T."/>
            <person name="Merkel B.J."/>
            <person name="Hornburger P."/>
            <person name="Mueller R.-W."/>
            <person name="Bruemmer F."/>
            <person name="Labrenz M."/>
            <person name="Spormann A.M."/>
            <person name="Op den Camp H."/>
            <person name="Overmann J."/>
            <person name="Amann R."/>
            <person name="Jetten M.S.M."/>
            <person name="Mascher T."/>
            <person name="Medema M.H."/>
            <person name="Devos D.P."/>
            <person name="Kaster A.-K."/>
            <person name="Ovreas L."/>
            <person name="Rohde M."/>
            <person name="Galperin M.Y."/>
            <person name="Jogler C."/>
        </authorList>
    </citation>
    <scope>NUCLEOTIDE SEQUENCE [LARGE SCALE GENOMIC DNA]</scope>
    <source>
        <strain evidence="2 3">EC9</strain>
    </source>
</reference>
<keyword evidence="3" id="KW-1185">Reference proteome</keyword>
<evidence type="ECO:0000256" key="1">
    <source>
        <dbReference type="SAM" id="MobiDB-lite"/>
    </source>
</evidence>
<evidence type="ECO:0000313" key="3">
    <source>
        <dbReference type="Proteomes" id="UP000319557"/>
    </source>
</evidence>
<proteinExistence type="predicted"/>
<feature type="region of interest" description="Disordered" evidence="1">
    <location>
        <begin position="1"/>
        <end position="22"/>
    </location>
</feature>
<protein>
    <submittedName>
        <fullName evidence="2">Uncharacterized protein</fullName>
    </submittedName>
</protein>
<dbReference type="EMBL" id="CP036261">
    <property type="protein sequence ID" value="QDS85993.1"/>
    <property type="molecule type" value="Genomic_DNA"/>
</dbReference>
<evidence type="ECO:0000313" key="2">
    <source>
        <dbReference type="EMBL" id="QDS85993.1"/>
    </source>
</evidence>
<organism evidence="2 3">
    <name type="scientific">Rosistilla ulvae</name>
    <dbReference type="NCBI Taxonomy" id="1930277"/>
    <lineage>
        <taxon>Bacteria</taxon>
        <taxon>Pseudomonadati</taxon>
        <taxon>Planctomycetota</taxon>
        <taxon>Planctomycetia</taxon>
        <taxon>Pirellulales</taxon>
        <taxon>Pirellulaceae</taxon>
        <taxon>Rosistilla</taxon>
    </lineage>
</organism>
<sequence>MAGGAAKRYAASKRTPTTREYEHASVSGVTRLRFVLVWEILVVGPHEQL</sequence>
<gene>
    <name evidence="2" type="ORF">EC9_01510</name>
</gene>
<name>A0A517LTN9_9BACT</name>
<accession>A0A517LTN9</accession>
<dbReference type="KEGG" id="ruv:EC9_01510"/>